<reference evidence="2 3" key="1">
    <citation type="submission" date="2015-11" db="EMBL/GenBank/DDBJ databases">
        <title>Genome Sequence of Bacillus simplex strain VanAntwerpen2.</title>
        <authorList>
            <person name="Couger M.B."/>
        </authorList>
    </citation>
    <scope>NUCLEOTIDE SEQUENCE [LARGE SCALE GENOMIC DNA]</scope>
    <source>
        <strain evidence="2 3">VanAntwerpen02</strain>
    </source>
</reference>
<feature type="domain" description="SnoaL-like" evidence="1">
    <location>
        <begin position="5"/>
        <end position="110"/>
    </location>
</feature>
<dbReference type="EMBL" id="LNNH01000012">
    <property type="protein sequence ID" value="KWW21421.1"/>
    <property type="molecule type" value="Genomic_DNA"/>
</dbReference>
<dbReference type="InterPro" id="IPR037401">
    <property type="entry name" value="SnoaL-like"/>
</dbReference>
<name>A0A125QSD9_9BACI</name>
<dbReference type="Proteomes" id="UP000064189">
    <property type="component" value="Unassembled WGS sequence"/>
</dbReference>
<protein>
    <submittedName>
        <fullName evidence="2">Polyketide cyclase</fullName>
    </submittedName>
</protein>
<dbReference type="SUPFAM" id="SSF54427">
    <property type="entry name" value="NTF2-like"/>
    <property type="match status" value="1"/>
</dbReference>
<dbReference type="Pfam" id="PF12680">
    <property type="entry name" value="SnoaL_2"/>
    <property type="match status" value="1"/>
</dbReference>
<organism evidence="2 3">
    <name type="scientific">Peribacillus simplex</name>
    <dbReference type="NCBI Taxonomy" id="1478"/>
    <lineage>
        <taxon>Bacteria</taxon>
        <taxon>Bacillati</taxon>
        <taxon>Bacillota</taxon>
        <taxon>Bacilli</taxon>
        <taxon>Bacillales</taxon>
        <taxon>Bacillaceae</taxon>
        <taxon>Peribacillus</taxon>
    </lineage>
</organism>
<keyword evidence="3" id="KW-1185">Reference proteome</keyword>
<accession>A0A125QSD9</accession>
<gene>
    <name evidence="2" type="ORF">AS888_17750</name>
</gene>
<evidence type="ECO:0000259" key="1">
    <source>
        <dbReference type="Pfam" id="PF12680"/>
    </source>
</evidence>
<dbReference type="Gene3D" id="3.10.450.50">
    <property type="match status" value="1"/>
</dbReference>
<dbReference type="RefSeq" id="WP_061141769.1">
    <property type="nucleotide sequence ID" value="NZ_LNNH01000012.1"/>
</dbReference>
<dbReference type="AlphaFoldDB" id="A0A125QSD9"/>
<comment type="caution">
    <text evidence="2">The sequence shown here is derived from an EMBL/GenBank/DDBJ whole genome shotgun (WGS) entry which is preliminary data.</text>
</comment>
<dbReference type="InterPro" id="IPR032710">
    <property type="entry name" value="NTF2-like_dom_sf"/>
</dbReference>
<evidence type="ECO:0000313" key="2">
    <source>
        <dbReference type="EMBL" id="KWW21421.1"/>
    </source>
</evidence>
<sequence length="127" mass="14776">MKNLEKYFDLFDQSRTSEKAMEELVSLFSDDIVFILNGHEKKGIENWKLFVKMVFQENSDIKHMFEGWKKVEGTELFETPWAVCGKRSSGTVFTQTGKDIARLNDDGKISYLENVPDNTDMFANYKN</sequence>
<proteinExistence type="predicted"/>
<evidence type="ECO:0000313" key="3">
    <source>
        <dbReference type="Proteomes" id="UP000064189"/>
    </source>
</evidence>